<gene>
    <name evidence="1" type="ORF">DCW74_01120</name>
</gene>
<dbReference type="AlphaFoldDB" id="A0A350NZ53"/>
<reference evidence="1 2" key="1">
    <citation type="journal article" date="2018" name="Nat. Biotechnol.">
        <title>A standardized bacterial taxonomy based on genome phylogeny substantially revises the tree of life.</title>
        <authorList>
            <person name="Parks D.H."/>
            <person name="Chuvochina M."/>
            <person name="Waite D.W."/>
            <person name="Rinke C."/>
            <person name="Skarshewski A."/>
            <person name="Chaumeil P.A."/>
            <person name="Hugenholtz P."/>
        </authorList>
    </citation>
    <scope>NUCLEOTIDE SEQUENCE [LARGE SCALE GENOMIC DNA]</scope>
    <source>
        <strain evidence="1">UBA11978</strain>
    </source>
</reference>
<accession>A0A350NZ53</accession>
<protein>
    <submittedName>
        <fullName evidence="1">Uncharacterized protein</fullName>
    </submittedName>
</protein>
<sequence length="673" mass="69012">MSLLNVDRISPATGSIVNLSASYGATVTGSLDVSGNVNIAGNLNVTGTFDAHVLDFKVNADSMVFGDHANDTITFSGSAVAIPNNLNFDSNTLFLDANNNRVGILTTSPNEALEVFGNIRLGNGGGGAHLLYNATNLYFNNVANGIEAAIVNGKFGINVDDPDEILEVAGNVKVSGANKLYLFDSGGEHLSSDGTDLTIASGQDINLTATTDINIPANVGLTFGNDGEKIEGNGSKLDIAAANLDFSIEAGGDITIPANIGLTFGTGEKIEGDSTDLTITSGAKINLSATSDVHIPQGVGLVFDTAGTEKIESDGTDLTIASGQDINLTATTDINIPANVGLTFGDDGEKIEGDGTDLTISARAAINIAAGTLDLSAQTVDVTLNAAADALNFDSNTLSIDASNNRVGVGTASPETALHIQDGSAGTIATTSGALLTLESNEKPKIHFQSPGGYGGSIIFGSPTDNDEGQIDYDHGSDRFLFKTGGNTKMAILGDNVGIGTASPSSLLHVDGDAVIGDDLSLKSDSAVLNFGADDDVSLTHVADTGLLLNGTMKIQFNDASQFIQGSSATVLSIGATDEIDLTATSIDINGAADISGNLTVAGTTTLSDDVKIIDDKTLTFGTNDDWTIEYDENGDNDLVLTGSDISIESSTSQKPVMQLLNTNDDANGSTFK</sequence>
<evidence type="ECO:0000313" key="1">
    <source>
        <dbReference type="EMBL" id="HAW74320.1"/>
    </source>
</evidence>
<proteinExistence type="predicted"/>
<name>A0A350NZ53_9ALTE</name>
<comment type="caution">
    <text evidence="1">The sequence shown here is derived from an EMBL/GenBank/DDBJ whole genome shotgun (WGS) entry which is preliminary data.</text>
</comment>
<dbReference type="Proteomes" id="UP000263517">
    <property type="component" value="Unassembled WGS sequence"/>
</dbReference>
<evidence type="ECO:0000313" key="2">
    <source>
        <dbReference type="Proteomes" id="UP000263517"/>
    </source>
</evidence>
<dbReference type="EMBL" id="DNAN01000040">
    <property type="protein sequence ID" value="HAW74320.1"/>
    <property type="molecule type" value="Genomic_DNA"/>
</dbReference>
<organism evidence="1 2">
    <name type="scientific">Alteromonas australica</name>
    <dbReference type="NCBI Taxonomy" id="589873"/>
    <lineage>
        <taxon>Bacteria</taxon>
        <taxon>Pseudomonadati</taxon>
        <taxon>Pseudomonadota</taxon>
        <taxon>Gammaproteobacteria</taxon>
        <taxon>Alteromonadales</taxon>
        <taxon>Alteromonadaceae</taxon>
        <taxon>Alteromonas/Salinimonas group</taxon>
        <taxon>Alteromonas</taxon>
    </lineage>
</organism>
<feature type="non-terminal residue" evidence="1">
    <location>
        <position position="673"/>
    </location>
</feature>